<dbReference type="Gene3D" id="3.90.180.10">
    <property type="entry name" value="Medium-chain alcohol dehydrogenases, catalytic domain"/>
    <property type="match status" value="1"/>
</dbReference>
<dbReference type="PANTHER" id="PTHR43677:SF4">
    <property type="entry name" value="QUINONE OXIDOREDUCTASE-LIKE PROTEIN 2"/>
    <property type="match status" value="1"/>
</dbReference>
<dbReference type="SUPFAM" id="SSF51735">
    <property type="entry name" value="NAD(P)-binding Rossmann-fold domains"/>
    <property type="match status" value="1"/>
</dbReference>
<dbReference type="InterPro" id="IPR020843">
    <property type="entry name" value="ER"/>
</dbReference>
<dbReference type="InterPro" id="IPR011032">
    <property type="entry name" value="GroES-like_sf"/>
</dbReference>
<dbReference type="CDD" id="cd08241">
    <property type="entry name" value="QOR1"/>
    <property type="match status" value="1"/>
</dbReference>
<organism evidence="2 3">
    <name type="scientific">Brevibacterium sandarakinum</name>
    <dbReference type="NCBI Taxonomy" id="629680"/>
    <lineage>
        <taxon>Bacteria</taxon>
        <taxon>Bacillati</taxon>
        <taxon>Actinomycetota</taxon>
        <taxon>Actinomycetes</taxon>
        <taxon>Micrococcales</taxon>
        <taxon>Brevibacteriaceae</taxon>
        <taxon>Brevibacterium</taxon>
    </lineage>
</organism>
<dbReference type="SUPFAM" id="SSF50129">
    <property type="entry name" value="GroES-like"/>
    <property type="match status" value="1"/>
</dbReference>
<dbReference type="Gene3D" id="3.40.50.720">
    <property type="entry name" value="NAD(P)-binding Rossmann-like Domain"/>
    <property type="match status" value="1"/>
</dbReference>
<evidence type="ECO:0000313" key="3">
    <source>
        <dbReference type="Proteomes" id="UP000199700"/>
    </source>
</evidence>
<sequence length="359" mass="37799">MLVTAECDSDEWVIPRTFAKQSVVISHIPFTRSEEIMRAIRVAALTGPDDVEIAEVDRPSPGSGEVLIEVAYAGVTFPELLQTRGMYQTKHELPFVLGSEAAGVVVEAGDGSRFSAGDRVAAIPGKGTFAEFMVAADEQTVPVPDGVSLAHAAGMPMNVLTADFALRLRAQAQAGQSILVHGAAGGLGSATVQMALAMGLEVIGVVSTEAKAQTVRDLGATHVVLAEGFKDAAKELYPNGVDYVFDPVGGDRFTDSTRVLAPYGRLLVLGFTAGEIPSVKVNRLLLKNISVDGVAWGAATRERPDYIAEQWGAVAEYVAAGKLNPAIHATHPLDEAAKAIGELDSRSVRGKVLLELKGE</sequence>
<dbReference type="InterPro" id="IPR013154">
    <property type="entry name" value="ADH-like_N"/>
</dbReference>
<gene>
    <name evidence="2" type="ORF">SAMN04489751_0451</name>
</gene>
<dbReference type="GO" id="GO:0016491">
    <property type="term" value="F:oxidoreductase activity"/>
    <property type="evidence" value="ECO:0007669"/>
    <property type="project" value="InterPro"/>
</dbReference>
<name>A0A1H1LWV8_BRESA</name>
<dbReference type="InterPro" id="IPR051397">
    <property type="entry name" value="Zn-ADH-like_protein"/>
</dbReference>
<keyword evidence="3" id="KW-1185">Reference proteome</keyword>
<dbReference type="Proteomes" id="UP000199700">
    <property type="component" value="Chromosome"/>
</dbReference>
<feature type="domain" description="Enoyl reductase (ER)" evidence="1">
    <location>
        <begin position="47"/>
        <end position="354"/>
    </location>
</feature>
<accession>A0A1H1LWV8</accession>
<dbReference type="STRING" id="629680.SAMN04489751_0451"/>
<dbReference type="SMART" id="SM00829">
    <property type="entry name" value="PKS_ER"/>
    <property type="match status" value="1"/>
</dbReference>
<dbReference type="PANTHER" id="PTHR43677">
    <property type="entry name" value="SHORT-CHAIN DEHYDROGENASE/REDUCTASE"/>
    <property type="match status" value="1"/>
</dbReference>
<proteinExistence type="predicted"/>
<dbReference type="InterPro" id="IPR036291">
    <property type="entry name" value="NAD(P)-bd_dom_sf"/>
</dbReference>
<dbReference type="EMBL" id="LT629739">
    <property type="protein sequence ID" value="SDR78860.1"/>
    <property type="molecule type" value="Genomic_DNA"/>
</dbReference>
<evidence type="ECO:0000313" key="2">
    <source>
        <dbReference type="EMBL" id="SDR78860.1"/>
    </source>
</evidence>
<dbReference type="Pfam" id="PF00107">
    <property type="entry name" value="ADH_zinc_N"/>
    <property type="match status" value="1"/>
</dbReference>
<dbReference type="InterPro" id="IPR013149">
    <property type="entry name" value="ADH-like_C"/>
</dbReference>
<evidence type="ECO:0000259" key="1">
    <source>
        <dbReference type="SMART" id="SM00829"/>
    </source>
</evidence>
<reference evidence="2" key="1">
    <citation type="submission" date="2016-10" db="EMBL/GenBank/DDBJ databases">
        <authorList>
            <person name="Varghese N."/>
            <person name="Submissions S."/>
        </authorList>
    </citation>
    <scope>NUCLEOTIDE SEQUENCE [LARGE SCALE GENOMIC DNA]</scope>
    <source>
        <strain evidence="2">DSM 22082</strain>
    </source>
</reference>
<dbReference type="Pfam" id="PF08240">
    <property type="entry name" value="ADH_N"/>
    <property type="match status" value="1"/>
</dbReference>
<protein>
    <submittedName>
        <fullName evidence="2">NADPH2:quinone reductase</fullName>
    </submittedName>
</protein>
<dbReference type="AlphaFoldDB" id="A0A1H1LWV8"/>